<name>A0AA36F9Y1_OCTVU</name>
<evidence type="ECO:0000256" key="3">
    <source>
        <dbReference type="ARBA" id="ARBA00022525"/>
    </source>
</evidence>
<feature type="active site" description="Charge relay system" evidence="5">
    <location>
        <position position="199"/>
    </location>
</feature>
<dbReference type="InterPro" id="IPR036392">
    <property type="entry name" value="PLAT/LH2_dom_sf"/>
</dbReference>
<dbReference type="InterPro" id="IPR013818">
    <property type="entry name" value="Lipase"/>
</dbReference>
<evidence type="ECO:0000256" key="4">
    <source>
        <dbReference type="ARBA" id="ARBA00023157"/>
    </source>
</evidence>
<dbReference type="GO" id="GO:0004806">
    <property type="term" value="F:triacylglycerol lipase activity"/>
    <property type="evidence" value="ECO:0007669"/>
    <property type="project" value="InterPro"/>
</dbReference>
<dbReference type="FunFam" id="3.40.50.1820:FF:000033">
    <property type="entry name" value="Pancreatic triacylglycerol lipase"/>
    <property type="match status" value="1"/>
</dbReference>
<evidence type="ECO:0000256" key="8">
    <source>
        <dbReference type="RuleBase" id="RU004262"/>
    </source>
</evidence>
<evidence type="ECO:0000256" key="5">
    <source>
        <dbReference type="PIRSR" id="PIRSR000865-1"/>
    </source>
</evidence>
<feature type="active site" description="Charge relay system" evidence="5">
    <location>
        <position position="291"/>
    </location>
</feature>
<dbReference type="GO" id="GO:0046872">
    <property type="term" value="F:metal ion binding"/>
    <property type="evidence" value="ECO:0007669"/>
    <property type="project" value="UniProtKB-KW"/>
</dbReference>
<keyword evidence="6" id="KW-0106">Calcium</keyword>
<evidence type="ECO:0000259" key="10">
    <source>
        <dbReference type="PROSITE" id="PS50095"/>
    </source>
</evidence>
<dbReference type="Proteomes" id="UP001162480">
    <property type="component" value="Chromosome 11"/>
</dbReference>
<organism evidence="11 12">
    <name type="scientific">Octopus vulgaris</name>
    <name type="common">Common octopus</name>
    <dbReference type="NCBI Taxonomy" id="6645"/>
    <lineage>
        <taxon>Eukaryota</taxon>
        <taxon>Metazoa</taxon>
        <taxon>Spiralia</taxon>
        <taxon>Lophotrochozoa</taxon>
        <taxon>Mollusca</taxon>
        <taxon>Cephalopoda</taxon>
        <taxon>Coleoidea</taxon>
        <taxon>Octopodiformes</taxon>
        <taxon>Octopoda</taxon>
        <taxon>Incirrata</taxon>
        <taxon>Octopodidae</taxon>
        <taxon>Octopus</taxon>
    </lineage>
</organism>
<feature type="binding site" evidence="6">
    <location>
        <position position="213"/>
    </location>
    <ligand>
        <name>Ca(2+)</name>
        <dbReference type="ChEBI" id="CHEBI:29108"/>
    </ligand>
</feature>
<evidence type="ECO:0000256" key="2">
    <source>
        <dbReference type="ARBA" id="ARBA00010701"/>
    </source>
</evidence>
<dbReference type="Pfam" id="PF01477">
    <property type="entry name" value="PLAT"/>
    <property type="match status" value="1"/>
</dbReference>
<evidence type="ECO:0000256" key="9">
    <source>
        <dbReference type="SAM" id="SignalP"/>
    </source>
</evidence>
<sequence>MEWYTLVSVICLLALTDGSIFDSEVCFGELGCFSNEGEFVSLERPINLLPNKPEEIGTQFFLYTRSNPLTGDELETHNDSLLHLSNFSATNPTKFIIHGYKSFGKDKPWVLNMTRELLKHGDYNVIVVDWMNGSDVTYARAASNCRVVGAQIALLINYLNNQTASTPQTMHLIGHSLGAQIAGYAGERLTNLARISGLDPSAPYFEHTGPKVRLDPTDAEFVDVIHTDIGYILGLGLGINGQSGHVDFYPNGGRYQPGCTEYKIPGSIVGGIIGLLNKLKPGAKAAFMCSHKRSEALFTESINSVCPFNSYSCSDVHDIKSGKCFHKHGQLGRLGFHADKVLGRGKHMLQTFDAQPYCAYHYQMIIVGKSTINGRIFVTLTGTNGTSERLEMTDHNTFVSPDEKLHHFLISRTDVGHLQYVDLEYDETDNLIGVIFSDDWKLETLQIFQGESEENSMFCVSGTTITSKKSKRYHVSPKCP</sequence>
<dbReference type="GO" id="GO:0005615">
    <property type="term" value="C:extracellular space"/>
    <property type="evidence" value="ECO:0007669"/>
    <property type="project" value="TreeGrafter"/>
</dbReference>
<comment type="caution">
    <text evidence="7">Lacks conserved residue(s) required for the propagation of feature annotation.</text>
</comment>
<evidence type="ECO:0000256" key="7">
    <source>
        <dbReference type="PROSITE-ProRule" id="PRU00152"/>
    </source>
</evidence>
<dbReference type="InterPro" id="IPR002331">
    <property type="entry name" value="Lipase_panc"/>
</dbReference>
<keyword evidence="3" id="KW-0964">Secreted</keyword>
<evidence type="ECO:0000256" key="6">
    <source>
        <dbReference type="PIRSR" id="PIRSR000865-2"/>
    </source>
</evidence>
<feature type="binding site" evidence="6">
    <location>
        <position position="215"/>
    </location>
    <ligand>
        <name>Ca(2+)</name>
        <dbReference type="ChEBI" id="CHEBI:29108"/>
    </ligand>
</feature>
<keyword evidence="6" id="KW-0479">Metal-binding</keyword>
<keyword evidence="12" id="KW-1185">Reference proteome</keyword>
<dbReference type="SUPFAM" id="SSF49723">
    <property type="entry name" value="Lipase/lipooxygenase domain (PLAT/LH2 domain)"/>
    <property type="match status" value="1"/>
</dbReference>
<evidence type="ECO:0000256" key="1">
    <source>
        <dbReference type="ARBA" id="ARBA00004613"/>
    </source>
</evidence>
<feature type="binding site" evidence="6">
    <location>
        <position position="218"/>
    </location>
    <ligand>
        <name>Ca(2+)</name>
        <dbReference type="ChEBI" id="CHEBI:29108"/>
    </ligand>
</feature>
<protein>
    <submittedName>
        <fullName evidence="11">Pancreatic triacylglycerol lipase-like</fullName>
    </submittedName>
</protein>
<keyword evidence="4" id="KW-1015">Disulfide bond</keyword>
<dbReference type="PANTHER" id="PTHR11610">
    <property type="entry name" value="LIPASE"/>
    <property type="match status" value="1"/>
</dbReference>
<accession>A0AA36F9Y1</accession>
<dbReference type="Gene3D" id="2.60.60.20">
    <property type="entry name" value="PLAT/LH2 domain"/>
    <property type="match status" value="1"/>
</dbReference>
<dbReference type="PROSITE" id="PS50095">
    <property type="entry name" value="PLAT"/>
    <property type="match status" value="1"/>
</dbReference>
<dbReference type="InterPro" id="IPR029058">
    <property type="entry name" value="AB_hydrolase_fold"/>
</dbReference>
<comment type="similarity">
    <text evidence="2 8">Belongs to the AB hydrolase superfamily. Lipase family.</text>
</comment>
<dbReference type="PIRSF" id="PIRSF000865">
    <property type="entry name" value="Lipoprotein_lipase_LIPH"/>
    <property type="match status" value="1"/>
</dbReference>
<dbReference type="CDD" id="cd00707">
    <property type="entry name" value="Pancreat_lipase_like"/>
    <property type="match status" value="1"/>
</dbReference>
<dbReference type="PRINTS" id="PR00821">
    <property type="entry name" value="TAGLIPASE"/>
</dbReference>
<dbReference type="InterPro" id="IPR001024">
    <property type="entry name" value="PLAT/LH2_dom"/>
</dbReference>
<dbReference type="AlphaFoldDB" id="A0AA36F9Y1"/>
<dbReference type="Pfam" id="PF00151">
    <property type="entry name" value="Lipase"/>
    <property type="match status" value="1"/>
</dbReference>
<feature type="chain" id="PRO_5041373601" evidence="9">
    <location>
        <begin position="19"/>
        <end position="480"/>
    </location>
</feature>
<proteinExistence type="inferred from homology"/>
<keyword evidence="9" id="KW-0732">Signal</keyword>
<feature type="signal peptide" evidence="9">
    <location>
        <begin position="1"/>
        <end position="18"/>
    </location>
</feature>
<dbReference type="PRINTS" id="PR00823">
    <property type="entry name" value="PANCLIPASE"/>
</dbReference>
<dbReference type="InterPro" id="IPR000734">
    <property type="entry name" value="TAG_lipase"/>
</dbReference>
<dbReference type="EMBL" id="OX597824">
    <property type="protein sequence ID" value="CAI9729634.1"/>
    <property type="molecule type" value="Genomic_DNA"/>
</dbReference>
<dbReference type="SUPFAM" id="SSF53474">
    <property type="entry name" value="alpha/beta-Hydrolases"/>
    <property type="match status" value="1"/>
</dbReference>
<dbReference type="InterPro" id="IPR016272">
    <property type="entry name" value="Lipase_LIPH"/>
</dbReference>
<evidence type="ECO:0000313" key="12">
    <source>
        <dbReference type="Proteomes" id="UP001162480"/>
    </source>
</evidence>
<evidence type="ECO:0000313" key="11">
    <source>
        <dbReference type="EMBL" id="CAI9729634.1"/>
    </source>
</evidence>
<dbReference type="GO" id="GO:0016042">
    <property type="term" value="P:lipid catabolic process"/>
    <property type="evidence" value="ECO:0007669"/>
    <property type="project" value="TreeGrafter"/>
</dbReference>
<dbReference type="Gene3D" id="3.40.50.1820">
    <property type="entry name" value="alpha/beta hydrolase"/>
    <property type="match status" value="1"/>
</dbReference>
<gene>
    <name evidence="11" type="ORF">OCTVUL_1B020252</name>
</gene>
<reference evidence="11" key="1">
    <citation type="submission" date="2023-08" db="EMBL/GenBank/DDBJ databases">
        <authorList>
            <person name="Alioto T."/>
            <person name="Alioto T."/>
            <person name="Gomez Garrido J."/>
        </authorList>
    </citation>
    <scope>NUCLEOTIDE SEQUENCE</scope>
</reference>
<comment type="subcellular location">
    <subcellularLocation>
        <location evidence="1">Secreted</location>
    </subcellularLocation>
</comment>
<feature type="active site" description="Nucleophile" evidence="5">
    <location>
        <position position="176"/>
    </location>
</feature>
<feature type="domain" description="PLAT" evidence="10">
    <location>
        <begin position="359"/>
        <end position="478"/>
    </location>
</feature>
<dbReference type="InterPro" id="IPR033906">
    <property type="entry name" value="Lipase_N"/>
</dbReference>